<evidence type="ECO:0000313" key="2">
    <source>
        <dbReference type="Proteomes" id="UP000467841"/>
    </source>
</evidence>
<evidence type="ECO:0000313" key="1">
    <source>
        <dbReference type="EMBL" id="CAA7028971.1"/>
    </source>
</evidence>
<dbReference type="PANTHER" id="PTHR14379:SF63">
    <property type="entry name" value="ENDONUCLEASE OR GLYCOSYL HYDROLASE"/>
    <property type="match status" value="1"/>
</dbReference>
<dbReference type="EMBL" id="CACVBM020001074">
    <property type="protein sequence ID" value="CAA7028971.1"/>
    <property type="molecule type" value="Genomic_DNA"/>
</dbReference>
<dbReference type="CDD" id="cd10910">
    <property type="entry name" value="PIN_limkain_b1_N_like"/>
    <property type="match status" value="1"/>
</dbReference>
<comment type="caution">
    <text evidence="1">The sequence shown here is derived from an EMBL/GenBank/DDBJ whole genome shotgun (WGS) entry which is preliminary data.</text>
</comment>
<gene>
    <name evidence="1" type="ORF">MERR_LOCUS16206</name>
</gene>
<dbReference type="Proteomes" id="UP000467841">
    <property type="component" value="Unassembled WGS sequence"/>
</dbReference>
<dbReference type="OrthoDB" id="1092486at2759"/>
<keyword evidence="2" id="KW-1185">Reference proteome</keyword>
<sequence>MNGCPIPDGVDPRLVRQRKESKLNRSDSYRPSPLTITTIGDLTRFSPDKLRELSSTGIDFRVFDSATLLSFSETDIKTHLHNCTPCNATPATIMLITGPGKLEGLAETIYHLYDRKDYRTILVYPQRDEAAPDWLWESFLRRVSRQWLWKSLLEDEIDSGNSDDEKERTNLVLQDNNCSEMGESRWSCSLCPSVALQSVEDLAEHLKSHVNNNKRKEDEEVDPE</sequence>
<dbReference type="GO" id="GO:0010468">
    <property type="term" value="P:regulation of gene expression"/>
    <property type="evidence" value="ECO:0007669"/>
    <property type="project" value="InterPro"/>
</dbReference>
<dbReference type="GO" id="GO:0005777">
    <property type="term" value="C:peroxisome"/>
    <property type="evidence" value="ECO:0007669"/>
    <property type="project" value="InterPro"/>
</dbReference>
<dbReference type="AlphaFoldDB" id="A0A6D2IKT7"/>
<dbReference type="InterPro" id="IPR024768">
    <property type="entry name" value="Marf1"/>
</dbReference>
<proteinExistence type="predicted"/>
<organism evidence="1 2">
    <name type="scientific">Microthlaspi erraticum</name>
    <dbReference type="NCBI Taxonomy" id="1685480"/>
    <lineage>
        <taxon>Eukaryota</taxon>
        <taxon>Viridiplantae</taxon>
        <taxon>Streptophyta</taxon>
        <taxon>Embryophyta</taxon>
        <taxon>Tracheophyta</taxon>
        <taxon>Spermatophyta</taxon>
        <taxon>Magnoliopsida</taxon>
        <taxon>eudicotyledons</taxon>
        <taxon>Gunneridae</taxon>
        <taxon>Pentapetalae</taxon>
        <taxon>rosids</taxon>
        <taxon>malvids</taxon>
        <taxon>Brassicales</taxon>
        <taxon>Brassicaceae</taxon>
        <taxon>Coluteocarpeae</taxon>
        <taxon>Microthlaspi</taxon>
    </lineage>
</organism>
<name>A0A6D2IKT7_9BRAS</name>
<protein>
    <submittedName>
        <fullName evidence="1">Uncharacterized protein</fullName>
    </submittedName>
</protein>
<reference evidence="1" key="1">
    <citation type="submission" date="2020-01" db="EMBL/GenBank/DDBJ databases">
        <authorList>
            <person name="Mishra B."/>
        </authorList>
    </citation>
    <scope>NUCLEOTIDE SEQUENCE [LARGE SCALE GENOMIC DNA]</scope>
</reference>
<dbReference type="PANTHER" id="PTHR14379">
    <property type="entry name" value="LIMKAIN B LKAP"/>
    <property type="match status" value="1"/>
</dbReference>
<accession>A0A6D2IKT7</accession>